<evidence type="ECO:0000256" key="3">
    <source>
        <dbReference type="ARBA" id="ARBA00022475"/>
    </source>
</evidence>
<evidence type="ECO:0000259" key="10">
    <source>
        <dbReference type="Pfam" id="PF04290"/>
    </source>
</evidence>
<dbReference type="EMBL" id="JAOQKE010000008">
    <property type="protein sequence ID" value="MCU6725337.1"/>
    <property type="molecule type" value="Genomic_DNA"/>
</dbReference>
<feature type="transmembrane region" description="Helical" evidence="9">
    <location>
        <begin position="136"/>
        <end position="158"/>
    </location>
</feature>
<dbReference type="Pfam" id="PF04290">
    <property type="entry name" value="DctQ"/>
    <property type="match status" value="1"/>
</dbReference>
<organism evidence="11 12">
    <name type="scientific">Muricoprocola aceti</name>
    <dbReference type="NCBI Taxonomy" id="2981772"/>
    <lineage>
        <taxon>Bacteria</taxon>
        <taxon>Bacillati</taxon>
        <taxon>Bacillota</taxon>
        <taxon>Clostridia</taxon>
        <taxon>Lachnospirales</taxon>
        <taxon>Lachnospiraceae</taxon>
        <taxon>Muricoprocola</taxon>
    </lineage>
</organism>
<comment type="similarity">
    <text evidence="8">Belongs to the TRAP transporter small permease family.</text>
</comment>
<evidence type="ECO:0000256" key="8">
    <source>
        <dbReference type="ARBA" id="ARBA00038436"/>
    </source>
</evidence>
<protein>
    <submittedName>
        <fullName evidence="11">TRAP transporter small permease</fullName>
    </submittedName>
</protein>
<keyword evidence="3" id="KW-1003">Cell membrane</keyword>
<reference evidence="11 12" key="1">
    <citation type="journal article" date="2021" name="ISME Commun">
        <title>Automated analysis of genomic sequences facilitates high-throughput and comprehensive description of bacteria.</title>
        <authorList>
            <person name="Hitch T.C.A."/>
        </authorList>
    </citation>
    <scope>NUCLEOTIDE SEQUENCE [LARGE SCALE GENOMIC DNA]</scope>
    <source>
        <strain evidence="11 12">Sanger_29</strain>
    </source>
</reference>
<evidence type="ECO:0000256" key="6">
    <source>
        <dbReference type="ARBA" id="ARBA00022989"/>
    </source>
</evidence>
<keyword evidence="7 9" id="KW-0472">Membrane</keyword>
<name>A0ABT2SLG7_9FIRM</name>
<keyword evidence="4" id="KW-0997">Cell inner membrane</keyword>
<dbReference type="PANTHER" id="PTHR35011:SF2">
    <property type="entry name" value="2,3-DIKETO-L-GULONATE TRAP TRANSPORTER SMALL PERMEASE PROTEIN YIAM"/>
    <property type="match status" value="1"/>
</dbReference>
<evidence type="ECO:0000313" key="12">
    <source>
        <dbReference type="Proteomes" id="UP001652338"/>
    </source>
</evidence>
<feature type="transmembrane region" description="Helical" evidence="9">
    <location>
        <begin position="55"/>
        <end position="73"/>
    </location>
</feature>
<evidence type="ECO:0000256" key="9">
    <source>
        <dbReference type="SAM" id="Phobius"/>
    </source>
</evidence>
<dbReference type="Proteomes" id="UP001652338">
    <property type="component" value="Unassembled WGS sequence"/>
</dbReference>
<evidence type="ECO:0000256" key="1">
    <source>
        <dbReference type="ARBA" id="ARBA00004429"/>
    </source>
</evidence>
<keyword evidence="6 9" id="KW-1133">Transmembrane helix</keyword>
<keyword evidence="5 9" id="KW-0812">Transmembrane</keyword>
<evidence type="ECO:0000256" key="7">
    <source>
        <dbReference type="ARBA" id="ARBA00023136"/>
    </source>
</evidence>
<keyword evidence="2" id="KW-0813">Transport</keyword>
<evidence type="ECO:0000256" key="4">
    <source>
        <dbReference type="ARBA" id="ARBA00022519"/>
    </source>
</evidence>
<comment type="caution">
    <text evidence="11">The sequence shown here is derived from an EMBL/GenBank/DDBJ whole genome shotgun (WGS) entry which is preliminary data.</text>
</comment>
<dbReference type="PANTHER" id="PTHR35011">
    <property type="entry name" value="2,3-DIKETO-L-GULONATE TRAP TRANSPORTER SMALL PERMEASE PROTEIN YIAM"/>
    <property type="match status" value="1"/>
</dbReference>
<dbReference type="RefSeq" id="WP_262654657.1">
    <property type="nucleotide sequence ID" value="NZ_JAOQKE010000008.1"/>
</dbReference>
<proteinExistence type="inferred from homology"/>
<evidence type="ECO:0000256" key="2">
    <source>
        <dbReference type="ARBA" id="ARBA00022448"/>
    </source>
</evidence>
<evidence type="ECO:0000313" key="11">
    <source>
        <dbReference type="EMBL" id="MCU6725337.1"/>
    </source>
</evidence>
<dbReference type="InterPro" id="IPR007387">
    <property type="entry name" value="TRAP_DctQ"/>
</dbReference>
<comment type="subcellular location">
    <subcellularLocation>
        <location evidence="1">Cell inner membrane</location>
        <topology evidence="1">Multi-pass membrane protein</topology>
    </subcellularLocation>
</comment>
<gene>
    <name evidence="11" type="ORF">OCV47_08240</name>
</gene>
<keyword evidence="12" id="KW-1185">Reference proteome</keyword>
<feature type="domain" description="Tripartite ATP-independent periplasmic transporters DctQ component" evidence="10">
    <location>
        <begin position="27"/>
        <end position="162"/>
    </location>
</feature>
<accession>A0ABT2SLG7</accession>
<feature type="transmembrane region" description="Helical" evidence="9">
    <location>
        <begin position="94"/>
        <end position="112"/>
    </location>
</feature>
<dbReference type="InterPro" id="IPR055348">
    <property type="entry name" value="DctQ"/>
</dbReference>
<evidence type="ECO:0000256" key="5">
    <source>
        <dbReference type="ARBA" id="ARBA00022692"/>
    </source>
</evidence>
<feature type="transmembrane region" description="Helical" evidence="9">
    <location>
        <begin position="12"/>
        <end position="35"/>
    </location>
</feature>
<sequence>MKAIERVLDKLYALVMFICKIALIADILITSYAVAGRYVGKYIPLFKDPAWSEEVVLTLMTYMAFLAAALAVRKGTHIRMTSLDEFLPKKLCQVLDIFADVLILAFSIIMIYEGFNTATTVGSRVKYATLPALSKFWMYAGVPIAGIVICIFILEALAKDVKKLSAKEEK</sequence>